<dbReference type="PROSITE" id="PS00463">
    <property type="entry name" value="ZN2_CY6_FUNGAL_1"/>
    <property type="match status" value="1"/>
</dbReference>
<dbReference type="Pfam" id="PF11951">
    <property type="entry name" value="Fungal_trans_2"/>
    <property type="match status" value="1"/>
</dbReference>
<dbReference type="AlphaFoldDB" id="A0A9P4IP94"/>
<dbReference type="GO" id="GO:0000981">
    <property type="term" value="F:DNA-binding transcription factor activity, RNA polymerase II-specific"/>
    <property type="evidence" value="ECO:0007669"/>
    <property type="project" value="InterPro"/>
</dbReference>
<feature type="compositionally biased region" description="Basic and acidic residues" evidence="3">
    <location>
        <begin position="77"/>
        <end position="102"/>
    </location>
</feature>
<gene>
    <name evidence="5" type="ORF">NA57DRAFT_71871</name>
</gene>
<dbReference type="SMART" id="SM00066">
    <property type="entry name" value="GAL4"/>
    <property type="match status" value="1"/>
</dbReference>
<feature type="region of interest" description="Disordered" evidence="3">
    <location>
        <begin position="129"/>
        <end position="150"/>
    </location>
</feature>
<organism evidence="5 6">
    <name type="scientific">Rhizodiscina lignyota</name>
    <dbReference type="NCBI Taxonomy" id="1504668"/>
    <lineage>
        <taxon>Eukaryota</taxon>
        <taxon>Fungi</taxon>
        <taxon>Dikarya</taxon>
        <taxon>Ascomycota</taxon>
        <taxon>Pezizomycotina</taxon>
        <taxon>Dothideomycetes</taxon>
        <taxon>Pleosporomycetidae</taxon>
        <taxon>Aulographales</taxon>
        <taxon>Rhizodiscinaceae</taxon>
        <taxon>Rhizodiscina</taxon>
    </lineage>
</organism>
<sequence length="573" mass="63618">MKNGTNGVPAPRSFGCWTCRLRRKKCDESKPHCHACTARKIECYGYGAKPEWMDGGERERAVLERLQDAVKTNLRQQRREQREREREALRREESMPSTKSDHSNSPQQDYITRTLPSISSLIPTIAPGPLATSNPWSGSPPATPGTNPSFYGRFGSHREAELLMHYLDRVFVLQFPFYSPSVQAGGRGWLLWLFTETRPLYFAALSLSALHQHLVLNRGDETLQELNEHHNRTLSELLICLKTISQQDVPPGGIVAQQLQVLACGTSLISFELFRGGVSEWLVHLRGLTTTIIETIPTRASIFSGSLEEKALKFFTSVAIVFDLLACASSRKAPHLMEYYDKVLPWATLSDILGCDTWAMLTIAEIAALHEWKVKEDMNGTLSMWNLVERGRAIQAGLDEKIASLNQYLQGQSPSAKGSSPQTHLIDLITLVYAHASKVYLHTVISGANGAIPEVAAAVRETLLAIRNVVAVTDKHIIRALVWPVCIAGCMASNPGFSTSQDSSAGPNETADLTEDFRKLITDMGSEALQFGNSSVVLKVMETCWRQRAQAGNNRDCDWYTAMETSNMNVLLV</sequence>
<dbReference type="Gene3D" id="4.10.240.10">
    <property type="entry name" value="Zn(2)-C6 fungal-type DNA-binding domain"/>
    <property type="match status" value="1"/>
</dbReference>
<dbReference type="Proteomes" id="UP000799772">
    <property type="component" value="Unassembled WGS sequence"/>
</dbReference>
<dbReference type="InterPro" id="IPR036864">
    <property type="entry name" value="Zn2-C6_fun-type_DNA-bd_sf"/>
</dbReference>
<dbReference type="GO" id="GO:0005634">
    <property type="term" value="C:nucleus"/>
    <property type="evidence" value="ECO:0007669"/>
    <property type="project" value="UniProtKB-SubCell"/>
</dbReference>
<name>A0A9P4IP94_9PEZI</name>
<feature type="region of interest" description="Disordered" evidence="3">
    <location>
        <begin position="72"/>
        <end position="109"/>
    </location>
</feature>
<keyword evidence="6" id="KW-1185">Reference proteome</keyword>
<dbReference type="InterPro" id="IPR021858">
    <property type="entry name" value="Fun_TF"/>
</dbReference>
<dbReference type="GO" id="GO:0000976">
    <property type="term" value="F:transcription cis-regulatory region binding"/>
    <property type="evidence" value="ECO:0007669"/>
    <property type="project" value="TreeGrafter"/>
</dbReference>
<proteinExistence type="predicted"/>
<dbReference type="InterPro" id="IPR001138">
    <property type="entry name" value="Zn2Cys6_DnaBD"/>
</dbReference>
<reference evidence="5" key="1">
    <citation type="journal article" date="2020" name="Stud. Mycol.">
        <title>101 Dothideomycetes genomes: a test case for predicting lifestyles and emergence of pathogens.</title>
        <authorList>
            <person name="Haridas S."/>
            <person name="Albert R."/>
            <person name="Binder M."/>
            <person name="Bloem J."/>
            <person name="Labutti K."/>
            <person name="Salamov A."/>
            <person name="Andreopoulos B."/>
            <person name="Baker S."/>
            <person name="Barry K."/>
            <person name="Bills G."/>
            <person name="Bluhm B."/>
            <person name="Cannon C."/>
            <person name="Castanera R."/>
            <person name="Culley D."/>
            <person name="Daum C."/>
            <person name="Ezra D."/>
            <person name="Gonzalez J."/>
            <person name="Henrissat B."/>
            <person name="Kuo A."/>
            <person name="Liang C."/>
            <person name="Lipzen A."/>
            <person name="Lutzoni F."/>
            <person name="Magnuson J."/>
            <person name="Mondo S."/>
            <person name="Nolan M."/>
            <person name="Ohm R."/>
            <person name="Pangilinan J."/>
            <person name="Park H.-J."/>
            <person name="Ramirez L."/>
            <person name="Alfaro M."/>
            <person name="Sun H."/>
            <person name="Tritt A."/>
            <person name="Yoshinaga Y."/>
            <person name="Zwiers L.-H."/>
            <person name="Turgeon B."/>
            <person name="Goodwin S."/>
            <person name="Spatafora J."/>
            <person name="Crous P."/>
            <person name="Grigoriev I."/>
        </authorList>
    </citation>
    <scope>NUCLEOTIDE SEQUENCE</scope>
    <source>
        <strain evidence="5">CBS 133067</strain>
    </source>
</reference>
<evidence type="ECO:0000256" key="2">
    <source>
        <dbReference type="ARBA" id="ARBA00023242"/>
    </source>
</evidence>
<protein>
    <recommendedName>
        <fullName evidence="4">Zn(2)-C6 fungal-type domain-containing protein</fullName>
    </recommendedName>
</protein>
<comment type="caution">
    <text evidence="5">The sequence shown here is derived from an EMBL/GenBank/DDBJ whole genome shotgun (WGS) entry which is preliminary data.</text>
</comment>
<dbReference type="Pfam" id="PF00172">
    <property type="entry name" value="Zn_clus"/>
    <property type="match status" value="1"/>
</dbReference>
<evidence type="ECO:0000259" key="4">
    <source>
        <dbReference type="PROSITE" id="PS50048"/>
    </source>
</evidence>
<dbReference type="GO" id="GO:0045944">
    <property type="term" value="P:positive regulation of transcription by RNA polymerase II"/>
    <property type="evidence" value="ECO:0007669"/>
    <property type="project" value="TreeGrafter"/>
</dbReference>
<evidence type="ECO:0000256" key="1">
    <source>
        <dbReference type="ARBA" id="ARBA00004123"/>
    </source>
</evidence>
<evidence type="ECO:0000313" key="6">
    <source>
        <dbReference type="Proteomes" id="UP000799772"/>
    </source>
</evidence>
<evidence type="ECO:0000313" key="5">
    <source>
        <dbReference type="EMBL" id="KAF2102885.1"/>
    </source>
</evidence>
<dbReference type="PROSITE" id="PS50048">
    <property type="entry name" value="ZN2_CY6_FUNGAL_2"/>
    <property type="match status" value="1"/>
</dbReference>
<comment type="subcellular location">
    <subcellularLocation>
        <location evidence="1">Nucleus</location>
    </subcellularLocation>
</comment>
<dbReference type="SUPFAM" id="SSF57701">
    <property type="entry name" value="Zn2/Cys6 DNA-binding domain"/>
    <property type="match status" value="1"/>
</dbReference>
<dbReference type="EMBL" id="ML978122">
    <property type="protein sequence ID" value="KAF2102885.1"/>
    <property type="molecule type" value="Genomic_DNA"/>
</dbReference>
<dbReference type="OrthoDB" id="5213892at2759"/>
<accession>A0A9P4IP94</accession>
<keyword evidence="2" id="KW-0539">Nucleus</keyword>
<dbReference type="CDD" id="cd00067">
    <property type="entry name" value="GAL4"/>
    <property type="match status" value="1"/>
</dbReference>
<dbReference type="PANTHER" id="PTHR37534:SF26">
    <property type="entry name" value="TRANSCRIPTION FACTOR, PUTATIVE-RELATED"/>
    <property type="match status" value="1"/>
</dbReference>
<evidence type="ECO:0000256" key="3">
    <source>
        <dbReference type="SAM" id="MobiDB-lite"/>
    </source>
</evidence>
<feature type="domain" description="Zn(2)-C6 fungal-type" evidence="4">
    <location>
        <begin position="15"/>
        <end position="43"/>
    </location>
</feature>
<dbReference type="GO" id="GO:0008270">
    <property type="term" value="F:zinc ion binding"/>
    <property type="evidence" value="ECO:0007669"/>
    <property type="project" value="InterPro"/>
</dbReference>
<dbReference type="PANTHER" id="PTHR37534">
    <property type="entry name" value="TRANSCRIPTIONAL ACTIVATOR PROTEIN UGA3"/>
    <property type="match status" value="1"/>
</dbReference>